<dbReference type="EMBL" id="JACHGJ010000010">
    <property type="protein sequence ID" value="MBB6482288.1"/>
    <property type="molecule type" value="Genomic_DNA"/>
</dbReference>
<dbReference type="PANTHER" id="PTHR43798">
    <property type="entry name" value="MONOACYLGLYCEROL LIPASE"/>
    <property type="match status" value="1"/>
</dbReference>
<evidence type="ECO:0000313" key="3">
    <source>
        <dbReference type="Proteomes" id="UP000587760"/>
    </source>
</evidence>
<evidence type="ECO:0000313" key="2">
    <source>
        <dbReference type="EMBL" id="MBB6482288.1"/>
    </source>
</evidence>
<evidence type="ECO:0000259" key="1">
    <source>
        <dbReference type="Pfam" id="PF00561"/>
    </source>
</evidence>
<dbReference type="GO" id="GO:0016020">
    <property type="term" value="C:membrane"/>
    <property type="evidence" value="ECO:0007669"/>
    <property type="project" value="TreeGrafter"/>
</dbReference>
<dbReference type="PANTHER" id="PTHR43798:SF33">
    <property type="entry name" value="HYDROLASE, PUTATIVE (AFU_ORTHOLOGUE AFUA_2G14860)-RELATED"/>
    <property type="match status" value="1"/>
</dbReference>
<dbReference type="Gene3D" id="3.40.50.1820">
    <property type="entry name" value="alpha/beta hydrolase"/>
    <property type="match status" value="1"/>
</dbReference>
<keyword evidence="3" id="KW-1185">Reference proteome</keyword>
<dbReference type="Pfam" id="PF00561">
    <property type="entry name" value="Abhydrolase_1"/>
    <property type="match status" value="1"/>
</dbReference>
<accession>A0A841RIC9</accession>
<dbReference type="InterPro" id="IPR000073">
    <property type="entry name" value="AB_hydrolase_1"/>
</dbReference>
<dbReference type="Proteomes" id="UP000587760">
    <property type="component" value="Unassembled WGS sequence"/>
</dbReference>
<sequence length="272" mass="30279">MNQNKIILVFFTFILAACTPKQVALEERFGYQLVNSEDHKLATKTFGKGNVTIILEAGLNTQCKTWIDSGIVSNLEKHAKVIIYSRPGIYPSDNSEHPANISNMIKDLDAVINKLAKGEKLILVGHSLGGVIIRAYSIKYPKKVDGLVFVDTAHEVFIDATQEEVIAHLSDMGVPDTDPYYKEMIEMRNTLEYISNIGTLPDIPVISLSALGLEKDPLDNKERRLLKELNDDLSIGLSDFTNIEVSDSGHFIQNDQPDILISAILDVLRKIK</sequence>
<dbReference type="InterPro" id="IPR050266">
    <property type="entry name" value="AB_hydrolase_sf"/>
</dbReference>
<name>A0A841RIC9_9SPIO</name>
<dbReference type="PROSITE" id="PS51257">
    <property type="entry name" value="PROKAR_LIPOPROTEIN"/>
    <property type="match status" value="1"/>
</dbReference>
<reference evidence="2 3" key="1">
    <citation type="submission" date="2020-08" db="EMBL/GenBank/DDBJ databases">
        <title>Genomic Encyclopedia of Type Strains, Phase IV (KMG-IV): sequencing the most valuable type-strain genomes for metagenomic binning, comparative biology and taxonomic classification.</title>
        <authorList>
            <person name="Goeker M."/>
        </authorList>
    </citation>
    <scope>NUCLEOTIDE SEQUENCE [LARGE SCALE GENOMIC DNA]</scope>
    <source>
        <strain evidence="2 3">DSM 2461</strain>
    </source>
</reference>
<comment type="caution">
    <text evidence="2">The sequence shown here is derived from an EMBL/GenBank/DDBJ whole genome shotgun (WGS) entry which is preliminary data.</text>
</comment>
<dbReference type="AlphaFoldDB" id="A0A841RIC9"/>
<proteinExistence type="predicted"/>
<dbReference type="RefSeq" id="WP_184748520.1">
    <property type="nucleotide sequence ID" value="NZ_JACHGJ010000010.1"/>
</dbReference>
<dbReference type="SUPFAM" id="SSF53474">
    <property type="entry name" value="alpha/beta-Hydrolases"/>
    <property type="match status" value="1"/>
</dbReference>
<protein>
    <submittedName>
        <fullName evidence="2">Pimeloyl-ACP methyl ester carboxylesterase</fullName>
    </submittedName>
</protein>
<dbReference type="InterPro" id="IPR029058">
    <property type="entry name" value="AB_hydrolase_fold"/>
</dbReference>
<organism evidence="2 3">
    <name type="scientific">Spirochaeta isovalerica</name>
    <dbReference type="NCBI Taxonomy" id="150"/>
    <lineage>
        <taxon>Bacteria</taxon>
        <taxon>Pseudomonadati</taxon>
        <taxon>Spirochaetota</taxon>
        <taxon>Spirochaetia</taxon>
        <taxon>Spirochaetales</taxon>
        <taxon>Spirochaetaceae</taxon>
        <taxon>Spirochaeta</taxon>
    </lineage>
</organism>
<gene>
    <name evidence="2" type="ORF">HNR50_003977</name>
</gene>
<feature type="domain" description="AB hydrolase-1" evidence="1">
    <location>
        <begin position="53"/>
        <end position="163"/>
    </location>
</feature>